<proteinExistence type="predicted"/>
<comment type="caution">
    <text evidence="2">The sequence shown here is derived from an EMBL/GenBank/DDBJ whole genome shotgun (WGS) entry which is preliminary data.</text>
</comment>
<evidence type="ECO:0000313" key="3">
    <source>
        <dbReference type="Proteomes" id="UP001386955"/>
    </source>
</evidence>
<name>A0AAN9XBI6_PSOTE</name>
<gene>
    <name evidence="2" type="ORF">VNO78_27019</name>
</gene>
<organism evidence="2 3">
    <name type="scientific">Psophocarpus tetragonolobus</name>
    <name type="common">Winged bean</name>
    <name type="synonym">Dolichos tetragonolobus</name>
    <dbReference type="NCBI Taxonomy" id="3891"/>
    <lineage>
        <taxon>Eukaryota</taxon>
        <taxon>Viridiplantae</taxon>
        <taxon>Streptophyta</taxon>
        <taxon>Embryophyta</taxon>
        <taxon>Tracheophyta</taxon>
        <taxon>Spermatophyta</taxon>
        <taxon>Magnoliopsida</taxon>
        <taxon>eudicotyledons</taxon>
        <taxon>Gunneridae</taxon>
        <taxon>Pentapetalae</taxon>
        <taxon>rosids</taxon>
        <taxon>fabids</taxon>
        <taxon>Fabales</taxon>
        <taxon>Fabaceae</taxon>
        <taxon>Papilionoideae</taxon>
        <taxon>50 kb inversion clade</taxon>
        <taxon>NPAAA clade</taxon>
        <taxon>indigoferoid/millettioid clade</taxon>
        <taxon>Phaseoleae</taxon>
        <taxon>Psophocarpus</taxon>
    </lineage>
</organism>
<keyword evidence="1" id="KW-0812">Transmembrane</keyword>
<keyword evidence="3" id="KW-1185">Reference proteome</keyword>
<evidence type="ECO:0000313" key="2">
    <source>
        <dbReference type="EMBL" id="KAK7386684.1"/>
    </source>
</evidence>
<dbReference type="Proteomes" id="UP001386955">
    <property type="component" value="Unassembled WGS sequence"/>
</dbReference>
<keyword evidence="1" id="KW-0472">Membrane</keyword>
<accession>A0AAN9XBI6</accession>
<evidence type="ECO:0000256" key="1">
    <source>
        <dbReference type="SAM" id="Phobius"/>
    </source>
</evidence>
<feature type="transmembrane region" description="Helical" evidence="1">
    <location>
        <begin position="32"/>
        <end position="57"/>
    </location>
</feature>
<keyword evidence="1" id="KW-1133">Transmembrane helix</keyword>
<reference evidence="2 3" key="1">
    <citation type="submission" date="2024-01" db="EMBL/GenBank/DDBJ databases">
        <title>The genomes of 5 underutilized Papilionoideae crops provide insights into root nodulation and disease resistanc.</title>
        <authorList>
            <person name="Jiang F."/>
        </authorList>
    </citation>
    <scope>NUCLEOTIDE SEQUENCE [LARGE SCALE GENOMIC DNA]</scope>
    <source>
        <strain evidence="2">DUOXIRENSHENG_FW03</strain>
        <tissue evidence="2">Leaves</tissue>
    </source>
</reference>
<dbReference type="EMBL" id="JAYMYS010000007">
    <property type="protein sequence ID" value="KAK7386684.1"/>
    <property type="molecule type" value="Genomic_DNA"/>
</dbReference>
<protein>
    <submittedName>
        <fullName evidence="2">Uncharacterized protein</fullName>
    </submittedName>
</protein>
<sequence length="74" mass="8445">MIVCTLQSFCCFVLNGRPLSFSLFLCLSSLGFTLSQFHSLCNNIISLIISLLLHILVSSHSLRKRRKMIGRLRF</sequence>
<dbReference type="AlphaFoldDB" id="A0AAN9XBI6"/>